<dbReference type="OrthoDB" id="9807022at2"/>
<gene>
    <name evidence="3" type="ORF">BO225_01850</name>
</gene>
<dbReference type="GeneID" id="78274689"/>
<dbReference type="EMBL" id="MPKA01000044">
    <property type="protein sequence ID" value="OLU47614.1"/>
    <property type="molecule type" value="Genomic_DNA"/>
</dbReference>
<dbReference type="GO" id="GO:0016747">
    <property type="term" value="F:acyltransferase activity, transferring groups other than amino-acyl groups"/>
    <property type="evidence" value="ECO:0007669"/>
    <property type="project" value="InterPro"/>
</dbReference>
<feature type="transmembrane region" description="Helical" evidence="1">
    <location>
        <begin position="147"/>
        <end position="165"/>
    </location>
</feature>
<organism evidence="3 4">
    <name type="scientific">Dubosiella newyorkensis</name>
    <dbReference type="NCBI Taxonomy" id="1862672"/>
    <lineage>
        <taxon>Bacteria</taxon>
        <taxon>Bacillati</taxon>
        <taxon>Bacillota</taxon>
        <taxon>Erysipelotrichia</taxon>
        <taxon>Erysipelotrichales</taxon>
        <taxon>Erysipelotrichaceae</taxon>
        <taxon>Dubosiella</taxon>
    </lineage>
</organism>
<keyword evidence="4" id="KW-1185">Reference proteome</keyword>
<dbReference type="Pfam" id="PF01757">
    <property type="entry name" value="Acyl_transf_3"/>
    <property type="match status" value="1"/>
</dbReference>
<evidence type="ECO:0000259" key="2">
    <source>
        <dbReference type="Pfam" id="PF01757"/>
    </source>
</evidence>
<evidence type="ECO:0000313" key="4">
    <source>
        <dbReference type="Proteomes" id="UP000186705"/>
    </source>
</evidence>
<sequence>MSSLFTRRKTDLVKGFAILFMYIHHFYLDPSRYEGFPIYFFLGEEFVNKVAVFMKICVAMFMFLSGYGMYLSAQKKQGEHALALYSIKRYIKLIFSFFFIFWLVQLIFYPTMRWRKIYGTSLDSLGYFLIDMFGLAHLFHTPTYLGTWWYISLISLVIFTFPILFRLFDQRVWLYMAIIVLIQWIEPVKDLEYVRYLPAFSFGMLFARYHFVDYFHRKIEQSPHSKWLFGALMGFGCILCFYFRSVPNIPIGLKDGLIVSYIISFIVLFIPDFKIGVELGKRSMSMFLTHTLVRTTFFKEFSYGFYDAGLNLLVFTLVTYMIALAIDEMKVKCGYDRFVDRLTKRI</sequence>
<reference evidence="3 4" key="1">
    <citation type="submission" date="2016-11" db="EMBL/GenBank/DDBJ databases">
        <title>Description of two novel members of the family Erysipelotrichaceae: Ileibacterium lipovorans gen. nov., sp. nov. and Dubosiella newyorkensis, gen. nov., sp. nov.</title>
        <authorList>
            <person name="Cox L.M."/>
            <person name="Sohn J."/>
            <person name="Tyrrell K.L."/>
            <person name="Citron D.M."/>
            <person name="Lawson P.A."/>
            <person name="Patel N.B."/>
            <person name="Iizumi T."/>
            <person name="Perez-Perez G.I."/>
            <person name="Goldstein E.J."/>
            <person name="Blaser M.J."/>
        </authorList>
    </citation>
    <scope>NUCLEOTIDE SEQUENCE [LARGE SCALE GENOMIC DNA]</scope>
    <source>
        <strain evidence="3 4">NYU-BL-A4</strain>
    </source>
</reference>
<proteinExistence type="predicted"/>
<feature type="transmembrane region" description="Helical" evidence="1">
    <location>
        <begin position="258"/>
        <end position="277"/>
    </location>
</feature>
<dbReference type="RefSeq" id="WP_076340586.1">
    <property type="nucleotide sequence ID" value="NZ_CAPDDE010000001.1"/>
</dbReference>
<evidence type="ECO:0000256" key="1">
    <source>
        <dbReference type="SAM" id="Phobius"/>
    </source>
</evidence>
<dbReference type="AlphaFoldDB" id="A0A1U7NPP8"/>
<name>A0A1U7NPP8_9FIRM</name>
<feature type="transmembrane region" description="Helical" evidence="1">
    <location>
        <begin position="227"/>
        <end position="246"/>
    </location>
</feature>
<keyword evidence="1" id="KW-0812">Transmembrane</keyword>
<feature type="domain" description="Acyltransferase 3" evidence="2">
    <location>
        <begin position="11"/>
        <end position="324"/>
    </location>
</feature>
<evidence type="ECO:0000313" key="3">
    <source>
        <dbReference type="EMBL" id="OLU47614.1"/>
    </source>
</evidence>
<comment type="caution">
    <text evidence="3">The sequence shown here is derived from an EMBL/GenBank/DDBJ whole genome shotgun (WGS) entry which is preliminary data.</text>
</comment>
<dbReference type="STRING" id="1862672.BO225_01850"/>
<protein>
    <recommendedName>
        <fullName evidence="2">Acyltransferase 3 domain-containing protein</fullName>
    </recommendedName>
</protein>
<feature type="transmembrane region" description="Helical" evidence="1">
    <location>
        <begin position="12"/>
        <end position="30"/>
    </location>
</feature>
<dbReference type="InterPro" id="IPR002656">
    <property type="entry name" value="Acyl_transf_3_dom"/>
</dbReference>
<feature type="transmembrane region" description="Helical" evidence="1">
    <location>
        <begin position="304"/>
        <end position="326"/>
    </location>
</feature>
<dbReference type="Proteomes" id="UP000186705">
    <property type="component" value="Unassembled WGS sequence"/>
</dbReference>
<feature type="transmembrane region" description="Helical" evidence="1">
    <location>
        <begin position="50"/>
        <end position="70"/>
    </location>
</feature>
<keyword evidence="1" id="KW-1133">Transmembrane helix</keyword>
<feature type="transmembrane region" description="Helical" evidence="1">
    <location>
        <begin position="194"/>
        <end position="215"/>
    </location>
</feature>
<accession>A0A1U7NPP8</accession>
<keyword evidence="1" id="KW-0472">Membrane</keyword>
<feature type="transmembrane region" description="Helical" evidence="1">
    <location>
        <begin position="90"/>
        <end position="109"/>
    </location>
</feature>